<name>A0ABS4TW39_9PSEU</name>
<evidence type="ECO:0000313" key="2">
    <source>
        <dbReference type="EMBL" id="MBP2328627.1"/>
    </source>
</evidence>
<sequence length="132" mass="13395">MPENTSGEKSTSELLKDLSGQVGHLARTEVRLAGREVRGKIRHAGLGATAAGVAGVLALYGGGAIIAGLILLLALVMPVWVAALVGGAIALAMAGLAILVARAQLRRGAPLPSAAVESAKQDIRTVKEATQR</sequence>
<protein>
    <recommendedName>
        <fullName evidence="4">Phage holin family protein</fullName>
    </recommendedName>
</protein>
<dbReference type="RefSeq" id="WP_209645582.1">
    <property type="nucleotide sequence ID" value="NZ_JAGINW010000001.1"/>
</dbReference>
<feature type="transmembrane region" description="Helical" evidence="1">
    <location>
        <begin position="45"/>
        <end position="73"/>
    </location>
</feature>
<gene>
    <name evidence="2" type="ORF">JOF56_009012</name>
</gene>
<evidence type="ECO:0008006" key="4">
    <source>
        <dbReference type="Google" id="ProtNLM"/>
    </source>
</evidence>
<dbReference type="Pfam" id="PF07332">
    <property type="entry name" value="Phage_holin_3_6"/>
    <property type="match status" value="1"/>
</dbReference>
<keyword evidence="3" id="KW-1185">Reference proteome</keyword>
<dbReference type="Proteomes" id="UP001519332">
    <property type="component" value="Unassembled WGS sequence"/>
</dbReference>
<evidence type="ECO:0000256" key="1">
    <source>
        <dbReference type="SAM" id="Phobius"/>
    </source>
</evidence>
<organism evidence="2 3">
    <name type="scientific">Kibdelosporangium banguiense</name>
    <dbReference type="NCBI Taxonomy" id="1365924"/>
    <lineage>
        <taxon>Bacteria</taxon>
        <taxon>Bacillati</taxon>
        <taxon>Actinomycetota</taxon>
        <taxon>Actinomycetes</taxon>
        <taxon>Pseudonocardiales</taxon>
        <taxon>Pseudonocardiaceae</taxon>
        <taxon>Kibdelosporangium</taxon>
    </lineage>
</organism>
<evidence type="ECO:0000313" key="3">
    <source>
        <dbReference type="Proteomes" id="UP001519332"/>
    </source>
</evidence>
<accession>A0ABS4TW39</accession>
<keyword evidence="1" id="KW-1133">Transmembrane helix</keyword>
<dbReference type="EMBL" id="JAGINW010000001">
    <property type="protein sequence ID" value="MBP2328627.1"/>
    <property type="molecule type" value="Genomic_DNA"/>
</dbReference>
<proteinExistence type="predicted"/>
<feature type="transmembrane region" description="Helical" evidence="1">
    <location>
        <begin position="79"/>
        <end position="101"/>
    </location>
</feature>
<comment type="caution">
    <text evidence="2">The sequence shown here is derived from an EMBL/GenBank/DDBJ whole genome shotgun (WGS) entry which is preliminary data.</text>
</comment>
<keyword evidence="1" id="KW-0812">Transmembrane</keyword>
<keyword evidence="1" id="KW-0472">Membrane</keyword>
<dbReference type="InterPro" id="IPR009937">
    <property type="entry name" value="Phage_holin_3_6"/>
</dbReference>
<reference evidence="2 3" key="1">
    <citation type="submission" date="2021-03" db="EMBL/GenBank/DDBJ databases">
        <title>Sequencing the genomes of 1000 actinobacteria strains.</title>
        <authorList>
            <person name="Klenk H.-P."/>
        </authorList>
    </citation>
    <scope>NUCLEOTIDE SEQUENCE [LARGE SCALE GENOMIC DNA]</scope>
    <source>
        <strain evidence="2 3">DSM 46670</strain>
    </source>
</reference>